<dbReference type="SUPFAM" id="SSF51569">
    <property type="entry name" value="Aldolase"/>
    <property type="match status" value="1"/>
</dbReference>
<dbReference type="GO" id="GO:0005975">
    <property type="term" value="P:carbohydrate metabolic process"/>
    <property type="evidence" value="ECO:0007669"/>
    <property type="project" value="InterPro"/>
</dbReference>
<dbReference type="Pfam" id="PF00923">
    <property type="entry name" value="TAL_FSA"/>
    <property type="match status" value="1"/>
</dbReference>
<proteinExistence type="predicted"/>
<dbReference type="PANTHER" id="PTHR10683">
    <property type="entry name" value="TRANSALDOLASE"/>
    <property type="match status" value="1"/>
</dbReference>
<keyword evidence="1" id="KW-0704">Schiff base</keyword>
<name>A0A7C3KG62_9CYAN</name>
<evidence type="ECO:0000313" key="2">
    <source>
        <dbReference type="EMBL" id="HFM98502.1"/>
    </source>
</evidence>
<gene>
    <name evidence="2" type="ORF">ENR64_12240</name>
</gene>
<dbReference type="AlphaFoldDB" id="A0A7C3KG62"/>
<comment type="caution">
    <text evidence="2">The sequence shown here is derived from an EMBL/GenBank/DDBJ whole genome shotgun (WGS) entry which is preliminary data.</text>
</comment>
<organism evidence="2">
    <name type="scientific">Oscillatoriales cyanobacterium SpSt-418</name>
    <dbReference type="NCBI Taxonomy" id="2282169"/>
    <lineage>
        <taxon>Bacteria</taxon>
        <taxon>Bacillati</taxon>
        <taxon>Cyanobacteriota</taxon>
        <taxon>Cyanophyceae</taxon>
        <taxon>Oscillatoriophycideae</taxon>
        <taxon>Oscillatoriales</taxon>
    </lineage>
</organism>
<protein>
    <submittedName>
        <fullName evidence="2">Transaldolase</fullName>
    </submittedName>
</protein>
<dbReference type="EMBL" id="DSRU01000173">
    <property type="protein sequence ID" value="HFM98502.1"/>
    <property type="molecule type" value="Genomic_DNA"/>
</dbReference>
<dbReference type="Gene3D" id="3.20.20.70">
    <property type="entry name" value="Aldolase class I"/>
    <property type="match status" value="1"/>
</dbReference>
<dbReference type="InterPro" id="IPR001585">
    <property type="entry name" value="TAL/FSA"/>
</dbReference>
<sequence>MVRGDRLLTSRLQLYLDTAEVQHWQTWFPTGMFYGVTSNPLLLERAGVPCQVDTLKDLARQALDLGAREVQIQTWGATVDEMVTTGLQLGAIAPEIVVKVPVTRMGTEATAQLVERGVRTTLTGVYTAHQALIAIALGVEYAAPYLGRINDAGRNGRDEIATMERAIAGVDSALRLLVASIRSVEDILYLTAHGLDTFTFSAAIAAEFFDVAATNQAAIDFEAAAQRMSG</sequence>
<dbReference type="PANTHER" id="PTHR10683:SF40">
    <property type="entry name" value="FRUCTOSE-6-PHOSPHATE ALDOLASE 1-RELATED"/>
    <property type="match status" value="1"/>
</dbReference>
<accession>A0A7C3KG62</accession>
<evidence type="ECO:0000256" key="1">
    <source>
        <dbReference type="ARBA" id="ARBA00023270"/>
    </source>
</evidence>
<reference evidence="2" key="1">
    <citation type="journal article" date="2020" name="mSystems">
        <title>Genome- and Community-Level Interaction Insights into Carbon Utilization and Element Cycling Functions of Hydrothermarchaeota in Hydrothermal Sediment.</title>
        <authorList>
            <person name="Zhou Z."/>
            <person name="Liu Y."/>
            <person name="Xu W."/>
            <person name="Pan J."/>
            <person name="Luo Z.H."/>
            <person name="Li M."/>
        </authorList>
    </citation>
    <scope>NUCLEOTIDE SEQUENCE [LARGE SCALE GENOMIC DNA]</scope>
    <source>
        <strain evidence="2">SpSt-418</strain>
    </source>
</reference>
<dbReference type="InterPro" id="IPR013785">
    <property type="entry name" value="Aldolase_TIM"/>
</dbReference>